<reference evidence="3 4" key="3">
    <citation type="submission" date="2019-11" db="EMBL/GenBank/DDBJ databases">
        <title>A de novo genome assembly of a pear dwarfing rootstock.</title>
        <authorList>
            <person name="Wang F."/>
            <person name="Wang J."/>
            <person name="Li S."/>
            <person name="Zhang Y."/>
            <person name="Fang M."/>
            <person name="Ma L."/>
            <person name="Zhao Y."/>
            <person name="Jiang S."/>
        </authorList>
    </citation>
    <scope>NUCLEOTIDE SEQUENCE [LARGE SCALE GENOMIC DNA]</scope>
    <source>
        <strain evidence="3">S2</strain>
        <tissue evidence="3">Leaf</tissue>
    </source>
</reference>
<feature type="compositionally biased region" description="Basic residues" evidence="1">
    <location>
        <begin position="26"/>
        <end position="40"/>
    </location>
</feature>
<evidence type="ECO:0000256" key="1">
    <source>
        <dbReference type="SAM" id="MobiDB-lite"/>
    </source>
</evidence>
<feature type="compositionally biased region" description="Low complexity" evidence="1">
    <location>
        <begin position="94"/>
        <end position="113"/>
    </location>
</feature>
<evidence type="ECO:0000256" key="2">
    <source>
        <dbReference type="SAM" id="Phobius"/>
    </source>
</evidence>
<dbReference type="OrthoDB" id="1938067at2759"/>
<keyword evidence="4" id="KW-1185">Reference proteome</keyword>
<keyword evidence="2" id="KW-0472">Membrane</keyword>
<keyword evidence="3" id="KW-0347">Helicase</keyword>
<feature type="transmembrane region" description="Helical" evidence="2">
    <location>
        <begin position="201"/>
        <end position="219"/>
    </location>
</feature>
<keyword evidence="3" id="KW-0378">Hydrolase</keyword>
<evidence type="ECO:0000313" key="4">
    <source>
        <dbReference type="Proteomes" id="UP000327157"/>
    </source>
</evidence>
<accession>A0A5N5GES0</accession>
<comment type="caution">
    <text evidence="3">The sequence shown here is derived from an EMBL/GenBank/DDBJ whole genome shotgun (WGS) entry which is preliminary data.</text>
</comment>
<name>A0A5N5GES0_9ROSA</name>
<keyword evidence="3" id="KW-0067">ATP-binding</keyword>
<dbReference type="GO" id="GO:0004386">
    <property type="term" value="F:helicase activity"/>
    <property type="evidence" value="ECO:0007669"/>
    <property type="project" value="UniProtKB-KW"/>
</dbReference>
<feature type="region of interest" description="Disordered" evidence="1">
    <location>
        <begin position="26"/>
        <end position="49"/>
    </location>
</feature>
<dbReference type="Proteomes" id="UP000327157">
    <property type="component" value="Chromosome 17"/>
</dbReference>
<dbReference type="AlphaFoldDB" id="A0A5N5GES0"/>
<gene>
    <name evidence="3" type="ORF">D8674_020024</name>
</gene>
<organism evidence="3 4">
    <name type="scientific">Pyrus ussuriensis x Pyrus communis</name>
    <dbReference type="NCBI Taxonomy" id="2448454"/>
    <lineage>
        <taxon>Eukaryota</taxon>
        <taxon>Viridiplantae</taxon>
        <taxon>Streptophyta</taxon>
        <taxon>Embryophyta</taxon>
        <taxon>Tracheophyta</taxon>
        <taxon>Spermatophyta</taxon>
        <taxon>Magnoliopsida</taxon>
        <taxon>eudicotyledons</taxon>
        <taxon>Gunneridae</taxon>
        <taxon>Pentapetalae</taxon>
        <taxon>rosids</taxon>
        <taxon>fabids</taxon>
        <taxon>Rosales</taxon>
        <taxon>Rosaceae</taxon>
        <taxon>Amygdaloideae</taxon>
        <taxon>Maleae</taxon>
        <taxon>Pyrus</taxon>
    </lineage>
</organism>
<reference evidence="4" key="2">
    <citation type="submission" date="2019-10" db="EMBL/GenBank/DDBJ databases">
        <title>A de novo genome assembly of a pear dwarfing rootstock.</title>
        <authorList>
            <person name="Wang F."/>
            <person name="Wang J."/>
            <person name="Li S."/>
            <person name="Zhang Y."/>
            <person name="Fang M."/>
            <person name="Ma L."/>
            <person name="Zhao Y."/>
            <person name="Jiang S."/>
        </authorList>
    </citation>
    <scope>NUCLEOTIDE SEQUENCE [LARGE SCALE GENOMIC DNA]</scope>
</reference>
<keyword evidence="2" id="KW-0812">Transmembrane</keyword>
<proteinExistence type="predicted"/>
<feature type="region of interest" description="Disordered" evidence="1">
    <location>
        <begin position="94"/>
        <end position="118"/>
    </location>
</feature>
<sequence length="220" mass="23392">MLDFRSYILYFNGIYLVYYQDGRFRSKRDSRKGGGKKGRGRGGGGRGVRGVDFGLGIGYNTESNSSSSNTVPSRSAAVTPVRTGMMSQFKTKFVAASSNSPSEGSGNNSSVPNRPALRGFVSGGSIGGDVYRTQTASTITPAPPTSVANKTAAQNTGENSVVELNLEKGGGAPVGTVNRPVELHHSHNVNDKFYFCCRSSLDMLVLLLILVTFFVPVFSS</sequence>
<evidence type="ECO:0000313" key="3">
    <source>
        <dbReference type="EMBL" id="KAB2611992.1"/>
    </source>
</evidence>
<protein>
    <submittedName>
        <fullName evidence="3">DEAD-box ATP-dependent RNA helicase 24-like</fullName>
    </submittedName>
</protein>
<keyword evidence="3" id="KW-0547">Nucleotide-binding</keyword>
<dbReference type="EMBL" id="SMOL01000487">
    <property type="protein sequence ID" value="KAB2611992.1"/>
    <property type="molecule type" value="Genomic_DNA"/>
</dbReference>
<keyword evidence="2" id="KW-1133">Transmembrane helix</keyword>
<reference evidence="3 4" key="1">
    <citation type="submission" date="2019-09" db="EMBL/GenBank/DDBJ databases">
        <authorList>
            <person name="Ou C."/>
        </authorList>
    </citation>
    <scope>NUCLEOTIDE SEQUENCE [LARGE SCALE GENOMIC DNA]</scope>
    <source>
        <strain evidence="3">S2</strain>
        <tissue evidence="3">Leaf</tissue>
    </source>
</reference>